<organism evidence="3 4">
    <name type="scientific">Microbacterium mitrae</name>
    <dbReference type="NCBI Taxonomy" id="664640"/>
    <lineage>
        <taxon>Bacteria</taxon>
        <taxon>Bacillati</taxon>
        <taxon>Actinomycetota</taxon>
        <taxon>Actinomycetes</taxon>
        <taxon>Micrococcales</taxon>
        <taxon>Microbacteriaceae</taxon>
        <taxon>Microbacterium</taxon>
    </lineage>
</organism>
<sequence length="184" mass="19638">MPSNFPRDRFDDVARDKGRVGAHRAELPRSRGWATFLWASVAAVVLFVGGVFGALVVMGKITFGDSASPESSITQAPIEARIDTNYSVLILNATPDAEKTAEVTQILLANGWTEDKIFSIDSDDKDFEHTTVYYPLPGDQSPALGLAGLMGDALIDESDAYQVGDTNESAQLTIVIGADFAPAG</sequence>
<feature type="transmembrane region" description="Helical" evidence="1">
    <location>
        <begin position="36"/>
        <end position="58"/>
    </location>
</feature>
<feature type="domain" description="LytR/CpsA/Psr regulator C-terminal" evidence="2">
    <location>
        <begin position="86"/>
        <end position="180"/>
    </location>
</feature>
<keyword evidence="1" id="KW-0812">Transmembrane</keyword>
<dbReference type="EMBL" id="VRSW01000002">
    <property type="protein sequence ID" value="TXK04450.1"/>
    <property type="molecule type" value="Genomic_DNA"/>
</dbReference>
<gene>
    <name evidence="3" type="ORF">FVP60_07045</name>
</gene>
<comment type="caution">
    <text evidence="3">The sequence shown here is derived from an EMBL/GenBank/DDBJ whole genome shotgun (WGS) entry which is preliminary data.</text>
</comment>
<dbReference type="Proteomes" id="UP000321196">
    <property type="component" value="Unassembled WGS sequence"/>
</dbReference>
<evidence type="ECO:0000313" key="4">
    <source>
        <dbReference type="Proteomes" id="UP000321196"/>
    </source>
</evidence>
<dbReference type="RefSeq" id="WP_147825585.1">
    <property type="nucleotide sequence ID" value="NZ_BAAARG010000002.1"/>
</dbReference>
<dbReference type="OrthoDB" id="5125199at2"/>
<dbReference type="AlphaFoldDB" id="A0A5C8HPG1"/>
<keyword evidence="1" id="KW-1133">Transmembrane helix</keyword>
<dbReference type="Gene3D" id="3.30.70.2390">
    <property type="match status" value="1"/>
</dbReference>
<dbReference type="Pfam" id="PF13399">
    <property type="entry name" value="LytR_C"/>
    <property type="match status" value="1"/>
</dbReference>
<keyword evidence="1" id="KW-0472">Membrane</keyword>
<protein>
    <submittedName>
        <fullName evidence="3">LytR family transcriptional regulator</fullName>
    </submittedName>
</protein>
<evidence type="ECO:0000256" key="1">
    <source>
        <dbReference type="SAM" id="Phobius"/>
    </source>
</evidence>
<name>A0A5C8HPG1_9MICO</name>
<keyword evidence="4" id="KW-1185">Reference proteome</keyword>
<evidence type="ECO:0000313" key="3">
    <source>
        <dbReference type="EMBL" id="TXK04450.1"/>
    </source>
</evidence>
<accession>A0A5C8HPG1</accession>
<dbReference type="InterPro" id="IPR027381">
    <property type="entry name" value="LytR/CpsA/Psr_C"/>
</dbReference>
<reference evidence="3 4" key="1">
    <citation type="submission" date="2019-08" db="EMBL/GenBank/DDBJ databases">
        <authorList>
            <person name="Dong K."/>
        </authorList>
    </citation>
    <scope>NUCLEOTIDE SEQUENCE [LARGE SCALE GENOMIC DNA]</scope>
    <source>
        <strain evidence="3 4">M4-8</strain>
    </source>
</reference>
<evidence type="ECO:0000259" key="2">
    <source>
        <dbReference type="Pfam" id="PF13399"/>
    </source>
</evidence>
<proteinExistence type="predicted"/>